<dbReference type="PANTHER" id="PTHR43859">
    <property type="entry name" value="ACYL-ACTIVATING ENZYME"/>
    <property type="match status" value="1"/>
</dbReference>
<evidence type="ECO:0000256" key="4">
    <source>
        <dbReference type="ARBA" id="ARBA00023098"/>
    </source>
</evidence>
<keyword evidence="4" id="KW-0443">Lipid metabolism</keyword>
<dbReference type="PANTHER" id="PTHR43859:SF4">
    <property type="entry name" value="BUTANOATE--COA LIGASE AAE1-RELATED"/>
    <property type="match status" value="1"/>
</dbReference>
<name>A0A9P6WT84_RHIOR</name>
<organism evidence="6 7">
    <name type="scientific">Rhizopus oryzae</name>
    <name type="common">Mucormycosis agent</name>
    <name type="synonym">Rhizopus arrhizus var. delemar</name>
    <dbReference type="NCBI Taxonomy" id="64495"/>
    <lineage>
        <taxon>Eukaryota</taxon>
        <taxon>Fungi</taxon>
        <taxon>Fungi incertae sedis</taxon>
        <taxon>Mucoromycota</taxon>
        <taxon>Mucoromycotina</taxon>
        <taxon>Mucoromycetes</taxon>
        <taxon>Mucorales</taxon>
        <taxon>Mucorineae</taxon>
        <taxon>Rhizopodaceae</taxon>
        <taxon>Rhizopus</taxon>
    </lineage>
</organism>
<dbReference type="Gene3D" id="3.40.50.12780">
    <property type="entry name" value="N-terminal domain of ligase-like"/>
    <property type="match status" value="1"/>
</dbReference>
<evidence type="ECO:0000256" key="2">
    <source>
        <dbReference type="ARBA" id="ARBA00022598"/>
    </source>
</evidence>
<dbReference type="InterPro" id="IPR000873">
    <property type="entry name" value="AMP-dep_synth/lig_dom"/>
</dbReference>
<dbReference type="InterPro" id="IPR042099">
    <property type="entry name" value="ANL_N_sf"/>
</dbReference>
<dbReference type="AlphaFoldDB" id="A0A9P6WT84"/>
<keyword evidence="3" id="KW-0276">Fatty acid metabolism</keyword>
<evidence type="ECO:0000313" key="7">
    <source>
        <dbReference type="Proteomes" id="UP000716291"/>
    </source>
</evidence>
<accession>A0A9P6WT84</accession>
<keyword evidence="2" id="KW-0436">Ligase</keyword>
<sequence>MAALGSAATQGRLHRGDVYMPITPMFHVHAWGLPYVATLLGIKQVYPGRYLPANLLALIAREKVTFSHCVPTILHMLLEHPAAADTDLAHWKVIIGGAALPRALAQRALARGIDISMPRP</sequence>
<evidence type="ECO:0000259" key="5">
    <source>
        <dbReference type="Pfam" id="PF00501"/>
    </source>
</evidence>
<comment type="caution">
    <text evidence="6">The sequence shown here is derived from an EMBL/GenBank/DDBJ whole genome shotgun (WGS) entry which is preliminary data.</text>
</comment>
<gene>
    <name evidence="6" type="ORF">G6F64_014625</name>
</gene>
<dbReference type="EMBL" id="JAANQT010009046">
    <property type="protein sequence ID" value="KAG1278694.1"/>
    <property type="molecule type" value="Genomic_DNA"/>
</dbReference>
<dbReference type="Pfam" id="PF00501">
    <property type="entry name" value="AMP-binding"/>
    <property type="match status" value="1"/>
</dbReference>
<keyword evidence="7" id="KW-1185">Reference proteome</keyword>
<evidence type="ECO:0000256" key="1">
    <source>
        <dbReference type="ARBA" id="ARBA00006432"/>
    </source>
</evidence>
<dbReference type="GO" id="GO:0016874">
    <property type="term" value="F:ligase activity"/>
    <property type="evidence" value="ECO:0007669"/>
    <property type="project" value="UniProtKB-KW"/>
</dbReference>
<dbReference type="GO" id="GO:0006631">
    <property type="term" value="P:fatty acid metabolic process"/>
    <property type="evidence" value="ECO:0007669"/>
    <property type="project" value="UniProtKB-KW"/>
</dbReference>
<reference evidence="6" key="1">
    <citation type="journal article" date="2020" name="Microb. Genom.">
        <title>Genetic diversity of clinical and environmental Mucorales isolates obtained from an investigation of mucormycosis cases among solid organ transplant recipients.</title>
        <authorList>
            <person name="Nguyen M.H."/>
            <person name="Kaul D."/>
            <person name="Muto C."/>
            <person name="Cheng S.J."/>
            <person name="Richter R.A."/>
            <person name="Bruno V.M."/>
            <person name="Liu G."/>
            <person name="Beyhan S."/>
            <person name="Sundermann A.J."/>
            <person name="Mounaud S."/>
            <person name="Pasculle A.W."/>
            <person name="Nierman W.C."/>
            <person name="Driscoll E."/>
            <person name="Cumbie R."/>
            <person name="Clancy C.J."/>
            <person name="Dupont C.L."/>
        </authorList>
    </citation>
    <scope>NUCLEOTIDE SEQUENCE</scope>
    <source>
        <strain evidence="6">GL11</strain>
    </source>
</reference>
<proteinExistence type="inferred from homology"/>
<comment type="similarity">
    <text evidence="1">Belongs to the ATP-dependent AMP-binding enzyme family.</text>
</comment>
<protein>
    <recommendedName>
        <fullName evidence="5">AMP-dependent synthetase/ligase domain-containing protein</fullName>
    </recommendedName>
</protein>
<evidence type="ECO:0000256" key="3">
    <source>
        <dbReference type="ARBA" id="ARBA00022832"/>
    </source>
</evidence>
<dbReference type="Proteomes" id="UP000716291">
    <property type="component" value="Unassembled WGS sequence"/>
</dbReference>
<evidence type="ECO:0000313" key="6">
    <source>
        <dbReference type="EMBL" id="KAG1278694.1"/>
    </source>
</evidence>
<dbReference type="SUPFAM" id="SSF56801">
    <property type="entry name" value="Acetyl-CoA synthetase-like"/>
    <property type="match status" value="1"/>
</dbReference>
<feature type="domain" description="AMP-dependent synthetase/ligase" evidence="5">
    <location>
        <begin position="10"/>
        <end position="113"/>
    </location>
</feature>